<evidence type="ECO:0008006" key="3">
    <source>
        <dbReference type="Google" id="ProtNLM"/>
    </source>
</evidence>
<organism evidence="1 2">
    <name type="scientific">Alpinimonas psychrophila</name>
    <dbReference type="NCBI Taxonomy" id="748908"/>
    <lineage>
        <taxon>Bacteria</taxon>
        <taxon>Bacillati</taxon>
        <taxon>Actinomycetota</taxon>
        <taxon>Actinomycetes</taxon>
        <taxon>Micrococcales</taxon>
        <taxon>Microbacteriaceae</taxon>
        <taxon>Alpinimonas</taxon>
    </lineage>
</organism>
<proteinExistence type="predicted"/>
<protein>
    <recommendedName>
        <fullName evidence="3">Peptidase family U32</fullName>
    </recommendedName>
</protein>
<evidence type="ECO:0000313" key="2">
    <source>
        <dbReference type="Proteomes" id="UP000524237"/>
    </source>
</evidence>
<dbReference type="RefSeq" id="WP_182485056.1">
    <property type="nucleotide sequence ID" value="NZ_JACGWU010000006.1"/>
</dbReference>
<dbReference type="AlphaFoldDB" id="A0A7W3JV07"/>
<comment type="caution">
    <text evidence="1">The sequence shown here is derived from an EMBL/GenBank/DDBJ whole genome shotgun (WGS) entry which is preliminary data.</text>
</comment>
<name>A0A7W3JV07_9MICO</name>
<accession>A0A7W3JV07</accession>
<evidence type="ECO:0000313" key="1">
    <source>
        <dbReference type="EMBL" id="MBA8829627.1"/>
    </source>
</evidence>
<gene>
    <name evidence="1" type="ORF">FB555_001743</name>
</gene>
<sequence>MKADRFLTDLGLAPVSAVAPSEERFPDGAHYRIEIPSVENPTILRHVLAEAKERGVVVNRVSQGSGSMLITEKELDEMALMASDNGIEISLFVGPREGWDIGVQSRAADGPALAGQLRGTRQLRYGVEDVLRATEHGIRGFLIADLGLLEVLVGMQKAGDLPASTVWKISAMLAPSNPIAMRQMERMGASTVNVPSDLTPELIAELRAVSSLPIDVYVEAPDAMGGVVRGHESAELIAIAAPMYTKFGLRNSTPIYPAGMHNLDYASLLGREKVRRASLALEWIKRSEIELIQSPAGALGLGVPELG</sequence>
<dbReference type="Proteomes" id="UP000524237">
    <property type="component" value="Unassembled WGS sequence"/>
</dbReference>
<reference evidence="1 2" key="1">
    <citation type="submission" date="2020-07" db="EMBL/GenBank/DDBJ databases">
        <title>Sequencing the genomes of 1000 actinobacteria strains.</title>
        <authorList>
            <person name="Klenk H.-P."/>
        </authorList>
    </citation>
    <scope>NUCLEOTIDE SEQUENCE [LARGE SCALE GENOMIC DNA]</scope>
    <source>
        <strain evidence="1 2">DSM 23737</strain>
    </source>
</reference>
<dbReference type="EMBL" id="JACGWU010000006">
    <property type="protein sequence ID" value="MBA8829627.1"/>
    <property type="molecule type" value="Genomic_DNA"/>
</dbReference>
<keyword evidence="2" id="KW-1185">Reference proteome</keyword>